<dbReference type="InterPro" id="IPR011009">
    <property type="entry name" value="Kinase-like_dom_sf"/>
</dbReference>
<name>A0A7J0CSR0_STRMI</name>
<protein>
    <recommendedName>
        <fullName evidence="4">Phosphotransferase enzyme family protein</fullName>
    </recommendedName>
</protein>
<feature type="region of interest" description="Disordered" evidence="1">
    <location>
        <begin position="1"/>
        <end position="37"/>
    </location>
</feature>
<feature type="region of interest" description="Disordered" evidence="1">
    <location>
        <begin position="230"/>
        <end position="282"/>
    </location>
</feature>
<organism evidence="2 3">
    <name type="scientific">Streptomyces microflavus</name>
    <name type="common">Streptomyces lipmanii</name>
    <dbReference type="NCBI Taxonomy" id="1919"/>
    <lineage>
        <taxon>Bacteria</taxon>
        <taxon>Bacillati</taxon>
        <taxon>Actinomycetota</taxon>
        <taxon>Actinomycetes</taxon>
        <taxon>Kitasatosporales</taxon>
        <taxon>Streptomycetaceae</taxon>
        <taxon>Streptomyces</taxon>
    </lineage>
</organism>
<evidence type="ECO:0000313" key="3">
    <source>
        <dbReference type="Proteomes" id="UP000498740"/>
    </source>
</evidence>
<reference evidence="2 3" key="1">
    <citation type="submission" date="2020-05" db="EMBL/GenBank/DDBJ databases">
        <title>Whole genome shotgun sequence of Streptomyces microflavus NBRC 13062.</title>
        <authorList>
            <person name="Komaki H."/>
            <person name="Tamura T."/>
        </authorList>
    </citation>
    <scope>NUCLEOTIDE SEQUENCE [LARGE SCALE GENOMIC DNA]</scope>
    <source>
        <strain evidence="2 3">NBRC 13062</strain>
    </source>
</reference>
<sequence length="411" mass="45652">MKPHGDHPHRPRPTATRRPHRRRRAHRPLLAVEESTEGFNSEIAARVTSATGTWHIKGLRTDHPRAWTQHREATIAPFLTNLAPALRWRVETAGWDLLGFEALDGHHANYAPGSPDLPEVASLLRRLNETPCPDIELRRAEQRLEHYAAHPDDFRHFAGTHLLHTDPNNTNVLVNAHAPQGNRARLVDWAWATRGAAWLDAGYWTIWLIAAGHTPASAEHWAAEIPAWRTAPPRASPPSPQPTPTSGPRSATPTPARGPCASRLPPTPGTHTGRLAERRSAGCHQPSRQCKARIPVYCSTGILACCALSRIRTGNLLVRSSSRIGHRWSYRPLRGRGEVVANGGGCRGCGTPLLYISSSLRGTLRITSPSSALVLGQRIIRRQEIRPRLPKGKSCFLTVRSRRRQIRRYAH</sequence>
<evidence type="ECO:0000313" key="2">
    <source>
        <dbReference type="EMBL" id="GFN05556.1"/>
    </source>
</evidence>
<dbReference type="SUPFAM" id="SSF56112">
    <property type="entry name" value="Protein kinase-like (PK-like)"/>
    <property type="match status" value="1"/>
</dbReference>
<comment type="caution">
    <text evidence="2">The sequence shown here is derived from an EMBL/GenBank/DDBJ whole genome shotgun (WGS) entry which is preliminary data.</text>
</comment>
<proteinExistence type="predicted"/>
<feature type="compositionally biased region" description="Basic residues" evidence="1">
    <location>
        <begin position="9"/>
        <end position="27"/>
    </location>
</feature>
<dbReference type="Proteomes" id="UP000498740">
    <property type="component" value="Unassembled WGS sequence"/>
</dbReference>
<dbReference type="AlphaFoldDB" id="A0A7J0CSR0"/>
<gene>
    <name evidence="2" type="ORF">Smic_41120</name>
</gene>
<dbReference type="EMBL" id="BLWD01000001">
    <property type="protein sequence ID" value="GFN05556.1"/>
    <property type="molecule type" value="Genomic_DNA"/>
</dbReference>
<feature type="compositionally biased region" description="Pro residues" evidence="1">
    <location>
        <begin position="234"/>
        <end position="245"/>
    </location>
</feature>
<accession>A0A7J0CSR0</accession>
<evidence type="ECO:0000256" key="1">
    <source>
        <dbReference type="SAM" id="MobiDB-lite"/>
    </source>
</evidence>
<evidence type="ECO:0008006" key="4">
    <source>
        <dbReference type="Google" id="ProtNLM"/>
    </source>
</evidence>